<protein>
    <submittedName>
        <fullName evidence="1">Uncharacterized protein</fullName>
    </submittedName>
</protein>
<organism evidence="1 2">
    <name type="scientific">Reticulomyxa filosa</name>
    <dbReference type="NCBI Taxonomy" id="46433"/>
    <lineage>
        <taxon>Eukaryota</taxon>
        <taxon>Sar</taxon>
        <taxon>Rhizaria</taxon>
        <taxon>Retaria</taxon>
        <taxon>Foraminifera</taxon>
        <taxon>Monothalamids</taxon>
        <taxon>Reticulomyxidae</taxon>
        <taxon>Reticulomyxa</taxon>
    </lineage>
</organism>
<dbReference type="EMBL" id="ASPP01027153">
    <property type="protein sequence ID" value="ETO06422.1"/>
    <property type="molecule type" value="Genomic_DNA"/>
</dbReference>
<dbReference type="AlphaFoldDB" id="X6LZ60"/>
<sequence length="106" mass="11715">MANLGEETAISEMAVLTGDGDVDEIEQETRYSSSDVIAAAQDIKFKQQQTAEKVEREVKAGKITAGEAQQELRKAYTTIAHTLDKMELAKEYETDLENGLTYKQVG</sequence>
<comment type="caution">
    <text evidence="1">The sequence shown here is derived from an EMBL/GenBank/DDBJ whole genome shotgun (WGS) entry which is preliminary data.</text>
</comment>
<accession>X6LZ60</accession>
<dbReference type="Proteomes" id="UP000023152">
    <property type="component" value="Unassembled WGS sequence"/>
</dbReference>
<reference evidence="1 2" key="1">
    <citation type="journal article" date="2013" name="Curr. Biol.">
        <title>The Genome of the Foraminiferan Reticulomyxa filosa.</title>
        <authorList>
            <person name="Glockner G."/>
            <person name="Hulsmann N."/>
            <person name="Schleicher M."/>
            <person name="Noegel A.A."/>
            <person name="Eichinger L."/>
            <person name="Gallinger C."/>
            <person name="Pawlowski J."/>
            <person name="Sierra R."/>
            <person name="Euteneuer U."/>
            <person name="Pillet L."/>
            <person name="Moustafa A."/>
            <person name="Platzer M."/>
            <person name="Groth M."/>
            <person name="Szafranski K."/>
            <person name="Schliwa M."/>
        </authorList>
    </citation>
    <scope>NUCLEOTIDE SEQUENCE [LARGE SCALE GENOMIC DNA]</scope>
</reference>
<proteinExistence type="predicted"/>
<evidence type="ECO:0000313" key="2">
    <source>
        <dbReference type="Proteomes" id="UP000023152"/>
    </source>
</evidence>
<evidence type="ECO:0000313" key="1">
    <source>
        <dbReference type="EMBL" id="ETO06422.1"/>
    </source>
</evidence>
<name>X6LZ60_RETFI</name>
<keyword evidence="2" id="KW-1185">Reference proteome</keyword>
<gene>
    <name evidence="1" type="ORF">RFI_30974</name>
</gene>